<dbReference type="SUPFAM" id="SSF50475">
    <property type="entry name" value="FMN-binding split barrel"/>
    <property type="match status" value="1"/>
</dbReference>
<dbReference type="OrthoDB" id="9799749at2"/>
<evidence type="ECO:0000256" key="4">
    <source>
        <dbReference type="ARBA" id="ARBA00038054"/>
    </source>
</evidence>
<dbReference type="EMBL" id="LT906446">
    <property type="protein sequence ID" value="SNU99947.1"/>
    <property type="molecule type" value="Genomic_DNA"/>
</dbReference>
<dbReference type="SMART" id="SM00903">
    <property type="entry name" value="Flavin_Reduct"/>
    <property type="match status" value="1"/>
</dbReference>
<dbReference type="Pfam" id="PF01613">
    <property type="entry name" value="Flavin_Reduct"/>
    <property type="match status" value="1"/>
</dbReference>
<dbReference type="Gene3D" id="2.20.28.10">
    <property type="match status" value="1"/>
</dbReference>
<dbReference type="InterPro" id="IPR024934">
    <property type="entry name" value="Rubredoxin-like_dom"/>
</dbReference>
<dbReference type="GO" id="GO:0005506">
    <property type="term" value="F:iron ion binding"/>
    <property type="evidence" value="ECO:0007669"/>
    <property type="project" value="InterPro"/>
</dbReference>
<dbReference type="AlphaFoldDB" id="A0A239TQ71"/>
<evidence type="ECO:0000313" key="7">
    <source>
        <dbReference type="Proteomes" id="UP000215383"/>
    </source>
</evidence>
<dbReference type="InterPro" id="IPR012349">
    <property type="entry name" value="Split_barrel_FMN-bd"/>
</dbReference>
<dbReference type="PANTHER" id="PTHR43567">
    <property type="entry name" value="FLAVOREDOXIN-RELATED-RELATED"/>
    <property type="match status" value="1"/>
</dbReference>
<dbReference type="Gene3D" id="2.30.110.10">
    <property type="entry name" value="Electron Transport, Fmn-binding Protein, Chain A"/>
    <property type="match status" value="1"/>
</dbReference>
<sequence length="213" mass="24063">MEMSALWKLSYGMYAIGTMDGKRPTGCIVNTVIQITSDNPVIAVSMNKNNYTYECIKRTGRFSVSILSEQTTQNVIAKLGFSSGKDTDKFDGDIFAWEYMDGLPVVNENSCAQITAQVLTMTEMETHFVILARVQDAKVTSNYNPMTYKYYHEVIKGKAPKNAPTYQAPEKITNKETWVCQVCGYIYEGDLTKEPDDFVCPICKQPKSMFKKQ</sequence>
<dbReference type="CDD" id="cd00350">
    <property type="entry name" value="rubredoxin_like"/>
    <property type="match status" value="1"/>
</dbReference>
<evidence type="ECO:0000313" key="6">
    <source>
        <dbReference type="EMBL" id="SNU99947.1"/>
    </source>
</evidence>
<dbReference type="PANTHER" id="PTHR43567:SF1">
    <property type="entry name" value="FLAVOREDOXIN"/>
    <property type="match status" value="1"/>
</dbReference>
<keyword evidence="7" id="KW-1185">Reference proteome</keyword>
<dbReference type="InterPro" id="IPR052174">
    <property type="entry name" value="Flavoredoxin"/>
</dbReference>
<keyword evidence="3" id="KW-0285">Flavoprotein</keyword>
<evidence type="ECO:0000256" key="2">
    <source>
        <dbReference type="ARBA" id="ARBA00001965"/>
    </source>
</evidence>
<feature type="domain" description="Rubredoxin-like" evidence="5">
    <location>
        <begin position="175"/>
        <end position="213"/>
    </location>
</feature>
<dbReference type="SUPFAM" id="SSF57802">
    <property type="entry name" value="Rubredoxin-like"/>
    <property type="match status" value="1"/>
</dbReference>
<dbReference type="eggNOG" id="COG1853">
    <property type="taxonomic scope" value="Bacteria"/>
</dbReference>
<dbReference type="GeneID" id="78507220"/>
<dbReference type="InterPro" id="IPR002563">
    <property type="entry name" value="Flavin_Rdtase-like_dom"/>
</dbReference>
<protein>
    <submittedName>
        <fullName evidence="6">Nitric oxide reductase NADH:FprA oxidoreductase</fullName>
    </submittedName>
</protein>
<name>A0A239TQ71_9FIRM</name>
<dbReference type="InterPro" id="IPR048574">
    <property type="entry name" value="RUBY_RBDX"/>
</dbReference>
<dbReference type="GO" id="GO:0010181">
    <property type="term" value="F:FMN binding"/>
    <property type="evidence" value="ECO:0007669"/>
    <property type="project" value="InterPro"/>
</dbReference>
<gene>
    <name evidence="6" type="primary">hrb</name>
    <name evidence="6" type="ORF">SAMEA4364220_01216</name>
</gene>
<accession>A0A239TQ71</accession>
<dbReference type="Proteomes" id="UP000215383">
    <property type="component" value="Chromosome 1"/>
</dbReference>
<evidence type="ECO:0000259" key="5">
    <source>
        <dbReference type="PROSITE" id="PS50903"/>
    </source>
</evidence>
<proteinExistence type="inferred from homology"/>
<dbReference type="Pfam" id="PF21349">
    <property type="entry name" value="RUBY_RBDX"/>
    <property type="match status" value="1"/>
</dbReference>
<dbReference type="RefSeq" id="WP_027890117.1">
    <property type="nucleotide sequence ID" value="NZ_JACJJR010000041.1"/>
</dbReference>
<evidence type="ECO:0000256" key="3">
    <source>
        <dbReference type="ARBA" id="ARBA00022630"/>
    </source>
</evidence>
<reference evidence="6 7" key="1">
    <citation type="submission" date="2017-06" db="EMBL/GenBank/DDBJ databases">
        <authorList>
            <consortium name="Pathogen Informatics"/>
        </authorList>
    </citation>
    <scope>NUCLEOTIDE SEQUENCE [LARGE SCALE GENOMIC DNA]</scope>
    <source>
        <strain evidence="6 7">NCTC10570</strain>
    </source>
</reference>
<dbReference type="GO" id="GO:0016646">
    <property type="term" value="F:oxidoreductase activity, acting on the CH-NH group of donors, NAD or NADP as acceptor"/>
    <property type="evidence" value="ECO:0007669"/>
    <property type="project" value="UniProtKB-ARBA"/>
</dbReference>
<organism evidence="6 7">
    <name type="scientific">Megamonas hypermegale</name>
    <dbReference type="NCBI Taxonomy" id="158847"/>
    <lineage>
        <taxon>Bacteria</taxon>
        <taxon>Bacillati</taxon>
        <taxon>Bacillota</taxon>
        <taxon>Negativicutes</taxon>
        <taxon>Selenomonadales</taxon>
        <taxon>Selenomonadaceae</taxon>
        <taxon>Megamonas</taxon>
    </lineage>
</organism>
<comment type="similarity">
    <text evidence="4">Belongs to the flavoredoxin family.</text>
</comment>
<evidence type="ECO:0000256" key="1">
    <source>
        <dbReference type="ARBA" id="ARBA00001917"/>
    </source>
</evidence>
<comment type="cofactor">
    <cofactor evidence="1">
        <name>FMN</name>
        <dbReference type="ChEBI" id="CHEBI:58210"/>
    </cofactor>
</comment>
<dbReference type="PROSITE" id="PS50903">
    <property type="entry name" value="RUBREDOXIN_LIKE"/>
    <property type="match status" value="1"/>
</dbReference>
<dbReference type="eggNOG" id="COG1592">
    <property type="taxonomic scope" value="Bacteria"/>
</dbReference>
<comment type="cofactor">
    <cofactor evidence="2">
        <name>Fe(3+)</name>
        <dbReference type="ChEBI" id="CHEBI:29034"/>
    </cofactor>
</comment>